<accession>C7RSE2</accession>
<dbReference type="GO" id="GO:0005886">
    <property type="term" value="C:plasma membrane"/>
    <property type="evidence" value="ECO:0007669"/>
    <property type="project" value="UniProtKB-SubCell"/>
</dbReference>
<feature type="transmembrane region" description="Helical" evidence="1">
    <location>
        <begin position="238"/>
        <end position="261"/>
    </location>
</feature>
<evidence type="ECO:0000256" key="1">
    <source>
        <dbReference type="SAM" id="Phobius"/>
    </source>
</evidence>
<name>C7RSE2_ACCRE</name>
<reference evidence="2" key="2">
    <citation type="submission" date="2009-09" db="EMBL/GenBank/DDBJ databases">
        <title>Complete sequence of chromosome of Candidatus Accumulibacter phosphatis clade IIA str. UW-1.</title>
        <authorList>
            <consortium name="US DOE Joint Genome Institute"/>
            <person name="Martin H.G."/>
            <person name="Ivanova N."/>
            <person name="Kunin V."/>
            <person name="Warnecke F."/>
            <person name="Barry K."/>
            <person name="He S."/>
            <person name="Salamov A."/>
            <person name="Szeto E."/>
            <person name="Dalin E."/>
            <person name="Pangilinan J.L."/>
            <person name="Lapidus A."/>
            <person name="Lowry S."/>
            <person name="Kyrpides N.C."/>
            <person name="McMahon K.D."/>
            <person name="Hugenholtz P."/>
        </authorList>
    </citation>
    <scope>NUCLEOTIDE SEQUENCE [LARGE SCALE GENOMIC DNA]</scope>
    <source>
        <strain evidence="2">UW-1</strain>
    </source>
</reference>
<feature type="transmembrane region" description="Helical" evidence="1">
    <location>
        <begin position="46"/>
        <end position="67"/>
    </location>
</feature>
<sequence precursor="true">MLQFFLSSWRAGFRDRTFLAVFALGVALVALAYLSASFSPRQPLTVALDVGLSGFRFSLVLFAIILTQDLVGREIEKRSVVLTLSYPVHRATYLIGRYLGVLALTGVAALLLGLLLWTAVITLGVHYDQEFRVSLGVPYWATVFGVWVDVAVVAAFSLWIATLSTVPMLALVLGALFAIAGRAVGAVFDFLEKGAEGQTELVVRFGPALDTIRWVLPDLSRLDWRVWPMYGLLPDMQAIMLSLLMALAYCLAMIGFSVHAFSKREFS</sequence>
<reference evidence="2" key="1">
    <citation type="submission" date="2009-08" db="EMBL/GenBank/DDBJ databases">
        <authorList>
            <consortium name="US DOE Joint Genome Institute"/>
            <person name="Lucas S."/>
            <person name="Copeland A."/>
            <person name="Lapidus A."/>
            <person name="Glavina del Rio T."/>
            <person name="Dalin E."/>
            <person name="Tice H."/>
            <person name="Bruce D."/>
            <person name="Barry K."/>
            <person name="Pitluck S."/>
            <person name="Lowry S."/>
            <person name="Larimer F."/>
            <person name="Land M."/>
            <person name="Hauser L."/>
            <person name="Kyrpides N."/>
            <person name="Ivanova N."/>
            <person name="McMahon K.D."/>
            <person name="Hugenholtz P."/>
        </authorList>
    </citation>
    <scope>NUCLEOTIDE SEQUENCE</scope>
    <source>
        <strain evidence="2">UW-1</strain>
    </source>
</reference>
<dbReference type="Pfam" id="PF12679">
    <property type="entry name" value="ABC2_membrane_2"/>
    <property type="match status" value="1"/>
</dbReference>
<keyword evidence="1" id="KW-0472">Membrane</keyword>
<dbReference type="STRING" id="522306.CAP2UW1_1331"/>
<protein>
    <recommendedName>
        <fullName evidence="3">ABC transporter permease</fullName>
    </recommendedName>
</protein>
<evidence type="ECO:0000313" key="2">
    <source>
        <dbReference type="EMBL" id="ACV34655.1"/>
    </source>
</evidence>
<evidence type="ECO:0008006" key="3">
    <source>
        <dbReference type="Google" id="ProtNLM"/>
    </source>
</evidence>
<organism evidence="2">
    <name type="scientific">Accumulibacter regalis</name>
    <dbReference type="NCBI Taxonomy" id="522306"/>
    <lineage>
        <taxon>Bacteria</taxon>
        <taxon>Pseudomonadati</taxon>
        <taxon>Pseudomonadota</taxon>
        <taxon>Betaproteobacteria</taxon>
        <taxon>Candidatus Accumulibacter</taxon>
    </lineage>
</organism>
<proteinExistence type="predicted"/>
<dbReference type="EMBL" id="CP001715">
    <property type="protein sequence ID" value="ACV34655.1"/>
    <property type="molecule type" value="Genomic_DNA"/>
</dbReference>
<gene>
    <name evidence="2" type="ordered locus">CAP2UW1_1331</name>
</gene>
<dbReference type="PANTHER" id="PTHR43471:SF10">
    <property type="entry name" value="SLL1107 PROTEIN"/>
    <property type="match status" value="1"/>
</dbReference>
<dbReference type="GO" id="GO:0140359">
    <property type="term" value="F:ABC-type transporter activity"/>
    <property type="evidence" value="ECO:0007669"/>
    <property type="project" value="InterPro"/>
</dbReference>
<feature type="transmembrane region" description="Helical" evidence="1">
    <location>
        <begin position="168"/>
        <end position="188"/>
    </location>
</feature>
<dbReference type="HOGENOM" id="CLU_070325_0_0_4"/>
<keyword evidence="1" id="KW-1133">Transmembrane helix</keyword>
<keyword evidence="1" id="KW-0812">Transmembrane</keyword>
<dbReference type="OrthoDB" id="8592241at2"/>
<feature type="transmembrane region" description="Helical" evidence="1">
    <location>
        <begin position="139"/>
        <end position="161"/>
    </location>
</feature>
<dbReference type="PANTHER" id="PTHR43471">
    <property type="entry name" value="ABC TRANSPORTER PERMEASE"/>
    <property type="match status" value="1"/>
</dbReference>
<dbReference type="AlphaFoldDB" id="C7RSE2"/>
<dbReference type="eggNOG" id="COG1277">
    <property type="taxonomic scope" value="Bacteria"/>
</dbReference>
<dbReference type="KEGG" id="app:CAP2UW1_1331"/>
<feature type="transmembrane region" description="Helical" evidence="1">
    <location>
        <begin position="98"/>
        <end position="127"/>
    </location>
</feature>